<dbReference type="EMBL" id="AP014968">
    <property type="protein sequence ID" value="BAT17756.1"/>
    <property type="molecule type" value="Genomic_DNA"/>
</dbReference>
<sequence length="118" mass="13941">MIKREWFQQGYILRSRDRWKEDHVCGRTTSYRDYTHSADTRKGTHEITELRITKCAMIKLHSANCSEITLQGAQWVPISKSFGSICKKSWQPLPEYKEPRWKTLLWQGPALPNVMFLL</sequence>
<evidence type="ECO:0000313" key="2">
    <source>
        <dbReference type="Proteomes" id="UP000059680"/>
    </source>
</evidence>
<dbReference type="Proteomes" id="UP000059680">
    <property type="component" value="Chromosome 12"/>
</dbReference>
<dbReference type="InParanoid" id="A0A0P0YBN4"/>
<proteinExistence type="predicted"/>
<name>A0A0P0YBN4_ORYSJ</name>
<reference evidence="1 2" key="3">
    <citation type="journal article" date="2013" name="Rice">
        <title>Improvement of the Oryza sativa Nipponbare reference genome using next generation sequence and optical map data.</title>
        <authorList>
            <person name="Kawahara Y."/>
            <person name="de la Bastide M."/>
            <person name="Hamilton J.P."/>
            <person name="Kanamori H."/>
            <person name="McCombie W.R."/>
            <person name="Ouyang S."/>
            <person name="Schwartz D.C."/>
            <person name="Tanaka T."/>
            <person name="Wu J."/>
            <person name="Zhou S."/>
            <person name="Childs K.L."/>
            <person name="Davidson R.M."/>
            <person name="Lin H."/>
            <person name="Quesada-Ocampo L."/>
            <person name="Vaillancourt B."/>
            <person name="Sakai H."/>
            <person name="Lee S.S."/>
            <person name="Kim J."/>
            <person name="Numa H."/>
            <person name="Itoh T."/>
            <person name="Buell C.R."/>
            <person name="Matsumoto T."/>
        </authorList>
    </citation>
    <scope>NUCLEOTIDE SEQUENCE [LARGE SCALE GENOMIC DNA]</scope>
    <source>
        <strain evidence="2">cv. Nipponbare</strain>
    </source>
</reference>
<evidence type="ECO:0000313" key="1">
    <source>
        <dbReference type="EMBL" id="BAT17756.1"/>
    </source>
</evidence>
<keyword evidence="2" id="KW-1185">Reference proteome</keyword>
<accession>A0A0P0YBN4</accession>
<reference evidence="1 2" key="2">
    <citation type="journal article" date="2013" name="Plant Cell Physiol.">
        <title>Rice Annotation Project Database (RAP-DB): an integrative and interactive database for rice genomics.</title>
        <authorList>
            <person name="Sakai H."/>
            <person name="Lee S.S."/>
            <person name="Tanaka T."/>
            <person name="Numa H."/>
            <person name="Kim J."/>
            <person name="Kawahara Y."/>
            <person name="Wakimoto H."/>
            <person name="Yang C.C."/>
            <person name="Iwamoto M."/>
            <person name="Abe T."/>
            <person name="Yamada Y."/>
            <person name="Muto A."/>
            <person name="Inokuchi H."/>
            <person name="Ikemura T."/>
            <person name="Matsumoto T."/>
            <person name="Sasaki T."/>
            <person name="Itoh T."/>
        </authorList>
    </citation>
    <scope>NUCLEOTIDE SEQUENCE [LARGE SCALE GENOMIC DNA]</scope>
    <source>
        <strain evidence="2">cv. Nipponbare</strain>
    </source>
</reference>
<dbReference type="PaxDb" id="39947-A0A0P0YBN4"/>
<dbReference type="Gramene" id="Os12t0572750-00">
    <property type="protein sequence ID" value="Os12t0572750-00"/>
    <property type="gene ID" value="Os12g0572750"/>
</dbReference>
<gene>
    <name evidence="1" type="ordered locus">Os12g0572750</name>
    <name evidence="1" type="ORF">OSNPB_120572750</name>
</gene>
<organism evidence="1 2">
    <name type="scientific">Oryza sativa subsp. japonica</name>
    <name type="common">Rice</name>
    <dbReference type="NCBI Taxonomy" id="39947"/>
    <lineage>
        <taxon>Eukaryota</taxon>
        <taxon>Viridiplantae</taxon>
        <taxon>Streptophyta</taxon>
        <taxon>Embryophyta</taxon>
        <taxon>Tracheophyta</taxon>
        <taxon>Spermatophyta</taxon>
        <taxon>Magnoliopsida</taxon>
        <taxon>Liliopsida</taxon>
        <taxon>Poales</taxon>
        <taxon>Poaceae</taxon>
        <taxon>BOP clade</taxon>
        <taxon>Oryzoideae</taxon>
        <taxon>Oryzeae</taxon>
        <taxon>Oryzinae</taxon>
        <taxon>Oryza</taxon>
        <taxon>Oryza sativa</taxon>
    </lineage>
</organism>
<reference evidence="2" key="1">
    <citation type="journal article" date="2005" name="Nature">
        <title>The map-based sequence of the rice genome.</title>
        <authorList>
            <consortium name="International rice genome sequencing project (IRGSP)"/>
            <person name="Matsumoto T."/>
            <person name="Wu J."/>
            <person name="Kanamori H."/>
            <person name="Katayose Y."/>
            <person name="Fujisawa M."/>
            <person name="Namiki N."/>
            <person name="Mizuno H."/>
            <person name="Yamamoto K."/>
            <person name="Antonio B.A."/>
            <person name="Baba T."/>
            <person name="Sakata K."/>
            <person name="Nagamura Y."/>
            <person name="Aoki H."/>
            <person name="Arikawa K."/>
            <person name="Arita K."/>
            <person name="Bito T."/>
            <person name="Chiden Y."/>
            <person name="Fujitsuka N."/>
            <person name="Fukunaka R."/>
            <person name="Hamada M."/>
            <person name="Harada C."/>
            <person name="Hayashi A."/>
            <person name="Hijishita S."/>
            <person name="Honda M."/>
            <person name="Hosokawa S."/>
            <person name="Ichikawa Y."/>
            <person name="Idonuma A."/>
            <person name="Iijima M."/>
            <person name="Ikeda M."/>
            <person name="Ikeno M."/>
            <person name="Ito K."/>
            <person name="Ito S."/>
            <person name="Ito T."/>
            <person name="Ito Y."/>
            <person name="Ito Y."/>
            <person name="Iwabuchi A."/>
            <person name="Kamiya K."/>
            <person name="Karasawa W."/>
            <person name="Kurita K."/>
            <person name="Katagiri S."/>
            <person name="Kikuta A."/>
            <person name="Kobayashi H."/>
            <person name="Kobayashi N."/>
            <person name="Machita K."/>
            <person name="Maehara T."/>
            <person name="Masukawa M."/>
            <person name="Mizubayashi T."/>
            <person name="Mukai Y."/>
            <person name="Nagasaki H."/>
            <person name="Nagata Y."/>
            <person name="Naito S."/>
            <person name="Nakashima M."/>
            <person name="Nakama Y."/>
            <person name="Nakamichi Y."/>
            <person name="Nakamura M."/>
            <person name="Meguro A."/>
            <person name="Negishi M."/>
            <person name="Ohta I."/>
            <person name="Ohta T."/>
            <person name="Okamoto M."/>
            <person name="Ono N."/>
            <person name="Saji S."/>
            <person name="Sakaguchi M."/>
            <person name="Sakai K."/>
            <person name="Shibata M."/>
            <person name="Shimokawa T."/>
            <person name="Song J."/>
            <person name="Takazaki Y."/>
            <person name="Terasawa K."/>
            <person name="Tsugane M."/>
            <person name="Tsuji K."/>
            <person name="Ueda S."/>
            <person name="Waki K."/>
            <person name="Yamagata H."/>
            <person name="Yamamoto M."/>
            <person name="Yamamoto S."/>
            <person name="Yamane H."/>
            <person name="Yoshiki S."/>
            <person name="Yoshihara R."/>
            <person name="Yukawa K."/>
            <person name="Zhong H."/>
            <person name="Yano M."/>
            <person name="Yuan Q."/>
            <person name="Ouyang S."/>
            <person name="Liu J."/>
            <person name="Jones K.M."/>
            <person name="Gansberger K."/>
            <person name="Moffat K."/>
            <person name="Hill J."/>
            <person name="Bera J."/>
            <person name="Fadrosh D."/>
            <person name="Jin S."/>
            <person name="Johri S."/>
            <person name="Kim M."/>
            <person name="Overton L."/>
            <person name="Reardon M."/>
            <person name="Tsitrin T."/>
            <person name="Vuong H."/>
            <person name="Weaver B."/>
            <person name="Ciecko A."/>
            <person name="Tallon L."/>
            <person name="Jackson J."/>
            <person name="Pai G."/>
            <person name="Aken S.V."/>
            <person name="Utterback T."/>
            <person name="Reidmuller S."/>
            <person name="Feldblyum T."/>
            <person name="Hsiao J."/>
            <person name="Zismann V."/>
            <person name="Iobst S."/>
            <person name="de Vazeille A.R."/>
            <person name="Buell C.R."/>
            <person name="Ying K."/>
            <person name="Li Y."/>
            <person name="Lu T."/>
            <person name="Huang Y."/>
            <person name="Zhao Q."/>
            <person name="Feng Q."/>
            <person name="Zhang L."/>
            <person name="Zhu J."/>
            <person name="Weng Q."/>
            <person name="Mu J."/>
            <person name="Lu Y."/>
            <person name="Fan D."/>
            <person name="Liu Y."/>
            <person name="Guan J."/>
            <person name="Zhang Y."/>
            <person name="Yu S."/>
            <person name="Liu X."/>
            <person name="Zhang Y."/>
            <person name="Hong G."/>
            <person name="Han B."/>
            <person name="Choisne N."/>
            <person name="Demange N."/>
            <person name="Orjeda G."/>
            <person name="Samain S."/>
            <person name="Cattolico L."/>
            <person name="Pelletier E."/>
            <person name="Couloux A."/>
            <person name="Segurens B."/>
            <person name="Wincker P."/>
            <person name="D'Hont A."/>
            <person name="Scarpelli C."/>
            <person name="Weissenbach J."/>
            <person name="Salanoubat M."/>
            <person name="Quetier F."/>
            <person name="Yu Y."/>
            <person name="Kim H.R."/>
            <person name="Rambo T."/>
            <person name="Currie J."/>
            <person name="Collura K."/>
            <person name="Luo M."/>
            <person name="Yang T."/>
            <person name="Ammiraju J.S.S."/>
            <person name="Engler F."/>
            <person name="Soderlund C."/>
            <person name="Wing R.A."/>
            <person name="Palmer L.E."/>
            <person name="de la Bastide M."/>
            <person name="Spiegel L."/>
            <person name="Nascimento L."/>
            <person name="Zutavern T."/>
            <person name="O'Shaughnessy A."/>
            <person name="Dike S."/>
            <person name="Dedhia N."/>
            <person name="Preston R."/>
            <person name="Balija V."/>
            <person name="McCombie W.R."/>
            <person name="Chow T."/>
            <person name="Chen H."/>
            <person name="Chung M."/>
            <person name="Chen C."/>
            <person name="Shaw J."/>
            <person name="Wu H."/>
            <person name="Hsiao K."/>
            <person name="Chao Y."/>
            <person name="Chu M."/>
            <person name="Cheng C."/>
            <person name="Hour A."/>
            <person name="Lee P."/>
            <person name="Lin S."/>
            <person name="Lin Y."/>
            <person name="Liou J."/>
            <person name="Liu S."/>
            <person name="Hsing Y."/>
            <person name="Raghuvanshi S."/>
            <person name="Mohanty A."/>
            <person name="Bharti A.K."/>
            <person name="Gaur A."/>
            <person name="Gupta V."/>
            <person name="Kumar D."/>
            <person name="Ravi V."/>
            <person name="Vij S."/>
            <person name="Kapur A."/>
            <person name="Khurana P."/>
            <person name="Khurana P."/>
            <person name="Khurana J.P."/>
            <person name="Tyagi A.K."/>
            <person name="Gaikwad K."/>
            <person name="Singh A."/>
            <person name="Dalal V."/>
            <person name="Srivastava S."/>
            <person name="Dixit A."/>
            <person name="Pal A.K."/>
            <person name="Ghazi I.A."/>
            <person name="Yadav M."/>
            <person name="Pandit A."/>
            <person name="Bhargava A."/>
            <person name="Sureshbabu K."/>
            <person name="Batra K."/>
            <person name="Sharma T.R."/>
            <person name="Mohapatra T."/>
            <person name="Singh N.K."/>
            <person name="Messing J."/>
            <person name="Nelson A.B."/>
            <person name="Fuks G."/>
            <person name="Kavchok S."/>
            <person name="Keizer G."/>
            <person name="Linton E."/>
            <person name="Llaca V."/>
            <person name="Song R."/>
            <person name="Tanyolac B."/>
            <person name="Young S."/>
            <person name="Ho-Il K."/>
            <person name="Hahn J.H."/>
            <person name="Sangsakoo G."/>
            <person name="Vanavichit A."/>
            <person name="de Mattos Luiz.A.T."/>
            <person name="Zimmer P.D."/>
            <person name="Malone G."/>
            <person name="Dellagostin O."/>
            <person name="de Oliveira A.C."/>
            <person name="Bevan M."/>
            <person name="Bancroft I."/>
            <person name="Minx P."/>
            <person name="Cordum H."/>
            <person name="Wilson R."/>
            <person name="Cheng Z."/>
            <person name="Jin W."/>
            <person name="Jiang J."/>
            <person name="Leong S.A."/>
            <person name="Iwama H."/>
            <person name="Gojobori T."/>
            <person name="Itoh T."/>
            <person name="Niimura Y."/>
            <person name="Fujii Y."/>
            <person name="Habara T."/>
            <person name="Sakai H."/>
            <person name="Sato Y."/>
            <person name="Wilson G."/>
            <person name="Kumar K."/>
            <person name="McCouch S."/>
            <person name="Juretic N."/>
            <person name="Hoen D."/>
            <person name="Wright S."/>
            <person name="Bruskiewich R."/>
            <person name="Bureau T."/>
            <person name="Miyao A."/>
            <person name="Hirochika H."/>
            <person name="Nishikawa T."/>
            <person name="Kadowaki K."/>
            <person name="Sugiura M."/>
            <person name="Burr B."/>
            <person name="Sasaki T."/>
        </authorList>
    </citation>
    <scope>NUCLEOTIDE SEQUENCE [LARGE SCALE GENOMIC DNA]</scope>
    <source>
        <strain evidence="2">cv. Nipponbare</strain>
    </source>
</reference>
<protein>
    <submittedName>
        <fullName evidence="1">Os12g0572750 protein</fullName>
    </submittedName>
</protein>
<dbReference type="AlphaFoldDB" id="A0A0P0YBN4"/>